<feature type="domain" description="RNase H type-2" evidence="15">
    <location>
        <begin position="1"/>
        <end position="206"/>
    </location>
</feature>
<dbReference type="InterPro" id="IPR012337">
    <property type="entry name" value="RNaseH-like_sf"/>
</dbReference>
<dbReference type="GO" id="GO:0006298">
    <property type="term" value="P:mismatch repair"/>
    <property type="evidence" value="ECO:0007669"/>
    <property type="project" value="TreeGrafter"/>
</dbReference>
<dbReference type="Pfam" id="PF01351">
    <property type="entry name" value="RNase_HII"/>
    <property type="match status" value="2"/>
</dbReference>
<evidence type="ECO:0000256" key="7">
    <source>
        <dbReference type="ARBA" id="ARBA00022722"/>
    </source>
</evidence>
<comment type="similarity">
    <text evidence="5 13">Belongs to the RNase HII family.</text>
</comment>
<gene>
    <name evidence="16" type="ORF">PGLA1383_LOCUS12308</name>
</gene>
<dbReference type="EC" id="3.1.26.4" evidence="13"/>
<evidence type="ECO:0000313" key="16">
    <source>
        <dbReference type="EMBL" id="CAE8593719.1"/>
    </source>
</evidence>
<keyword evidence="8" id="KW-0479">Metal-binding</keyword>
<evidence type="ECO:0000256" key="11">
    <source>
        <dbReference type="ARBA" id="ARBA00023211"/>
    </source>
</evidence>
<evidence type="ECO:0000256" key="5">
    <source>
        <dbReference type="ARBA" id="ARBA00007383"/>
    </source>
</evidence>
<evidence type="ECO:0000256" key="14">
    <source>
        <dbReference type="SAM" id="MobiDB-lite"/>
    </source>
</evidence>
<dbReference type="SUPFAM" id="SSF53098">
    <property type="entry name" value="Ribonuclease H-like"/>
    <property type="match status" value="1"/>
</dbReference>
<comment type="catalytic activity">
    <reaction evidence="1 13">
        <text>Endonucleolytic cleavage to 5'-phosphomonoester.</text>
        <dbReference type="EC" id="3.1.26.4"/>
    </reaction>
</comment>
<comment type="function">
    <text evidence="13">Endonuclease that specifically degrades the RNA of RNA-DNA hybrids.</text>
</comment>
<evidence type="ECO:0000256" key="9">
    <source>
        <dbReference type="ARBA" id="ARBA00022759"/>
    </source>
</evidence>
<evidence type="ECO:0000256" key="10">
    <source>
        <dbReference type="ARBA" id="ARBA00022801"/>
    </source>
</evidence>
<evidence type="ECO:0000313" key="17">
    <source>
        <dbReference type="Proteomes" id="UP000654075"/>
    </source>
</evidence>
<dbReference type="PROSITE" id="PS51975">
    <property type="entry name" value="RNASE_H_2"/>
    <property type="match status" value="1"/>
</dbReference>
<dbReference type="Proteomes" id="UP000654075">
    <property type="component" value="Unassembled WGS sequence"/>
</dbReference>
<dbReference type="GO" id="GO:0004523">
    <property type="term" value="F:RNA-DNA hybrid ribonuclease activity"/>
    <property type="evidence" value="ECO:0007669"/>
    <property type="project" value="UniProtKB-EC"/>
</dbReference>
<keyword evidence="9 13" id="KW-0255">Endonuclease</keyword>
<dbReference type="EMBL" id="CAJNNV010006516">
    <property type="protein sequence ID" value="CAE8593719.1"/>
    <property type="molecule type" value="Genomic_DNA"/>
</dbReference>
<evidence type="ECO:0000256" key="2">
    <source>
        <dbReference type="ARBA" id="ARBA00001936"/>
    </source>
</evidence>
<organism evidence="16 17">
    <name type="scientific">Polarella glacialis</name>
    <name type="common">Dinoflagellate</name>
    <dbReference type="NCBI Taxonomy" id="89957"/>
    <lineage>
        <taxon>Eukaryota</taxon>
        <taxon>Sar</taxon>
        <taxon>Alveolata</taxon>
        <taxon>Dinophyceae</taxon>
        <taxon>Suessiales</taxon>
        <taxon>Suessiaceae</taxon>
        <taxon>Polarella</taxon>
    </lineage>
</organism>
<dbReference type="InterPro" id="IPR036397">
    <property type="entry name" value="RNaseH_sf"/>
</dbReference>
<dbReference type="Gene3D" id="3.30.420.10">
    <property type="entry name" value="Ribonuclease H-like superfamily/Ribonuclease H"/>
    <property type="match status" value="1"/>
</dbReference>
<feature type="compositionally biased region" description="Basic residues" evidence="14">
    <location>
        <begin position="379"/>
        <end position="390"/>
    </location>
</feature>
<proteinExistence type="inferred from homology"/>
<feature type="compositionally biased region" description="Low complexity" evidence="14">
    <location>
        <begin position="368"/>
        <end position="377"/>
    </location>
</feature>
<dbReference type="InterPro" id="IPR022898">
    <property type="entry name" value="RNase_HII"/>
</dbReference>
<protein>
    <recommendedName>
        <fullName evidence="13">Ribonuclease</fullName>
        <ecNumber evidence="13">3.1.26.4</ecNumber>
    </recommendedName>
</protein>
<name>A0A813E0K4_POLGL</name>
<dbReference type="OrthoDB" id="7462577at2759"/>
<dbReference type="PANTHER" id="PTHR10954:SF18">
    <property type="entry name" value="RIBONUCLEASE HII"/>
    <property type="match status" value="1"/>
</dbReference>
<evidence type="ECO:0000256" key="12">
    <source>
        <dbReference type="PROSITE-ProRule" id="PRU01319"/>
    </source>
</evidence>
<evidence type="ECO:0000256" key="3">
    <source>
        <dbReference type="ARBA" id="ARBA00001946"/>
    </source>
</evidence>
<sequence length="390" mass="42149">MVNDSKQMSEKQREEAFRELTDPKFEGRTVWAIAESSVAEIDETNILHASLAAMARAVRALKVRPDCVLVDGCHRPPDLLAPGEKWTRFSKKEEEVNKGAQKLSKWFKAAAPKAPEVPLEWRPERVESVIEGDGRVPSISAASVLAKVHRDRLMQSLDAQYPAYGFKSHKGYGTESHMEALQTHGPCPEHRRSFGPIRQLLEGRTSEEAAAAQEGLGTDLPETSTFDLRPTNNKNNTNNSSNNNNHNNNHNNSNSNTNHNNSNNNTNNKNNNNNNNNNNNSNSQQQPQEASTGERGRRSLGAVTPSPASKRAVGVEEFGASATSDADMGATAGTPCKRLRKVAGGSASSLPTEAKQKNPSEKKVDETAPAAAAAAGASGRKRLRSKSAGG</sequence>
<evidence type="ECO:0000256" key="4">
    <source>
        <dbReference type="ARBA" id="ARBA00004496"/>
    </source>
</evidence>
<evidence type="ECO:0000256" key="8">
    <source>
        <dbReference type="ARBA" id="ARBA00022723"/>
    </source>
</evidence>
<dbReference type="InterPro" id="IPR024567">
    <property type="entry name" value="RNase_HII/HIII_dom"/>
</dbReference>
<dbReference type="GO" id="GO:0046872">
    <property type="term" value="F:metal ion binding"/>
    <property type="evidence" value="ECO:0007669"/>
    <property type="project" value="UniProtKB-KW"/>
</dbReference>
<dbReference type="PANTHER" id="PTHR10954">
    <property type="entry name" value="RIBONUCLEASE H2 SUBUNIT A"/>
    <property type="match status" value="1"/>
</dbReference>
<keyword evidence="10 13" id="KW-0378">Hydrolase</keyword>
<evidence type="ECO:0000259" key="15">
    <source>
        <dbReference type="PROSITE" id="PS51975"/>
    </source>
</evidence>
<reference evidence="16" key="1">
    <citation type="submission" date="2021-02" db="EMBL/GenBank/DDBJ databases">
        <authorList>
            <person name="Dougan E. K."/>
            <person name="Rhodes N."/>
            <person name="Thang M."/>
            <person name="Chan C."/>
        </authorList>
    </citation>
    <scope>NUCLEOTIDE SEQUENCE</scope>
</reference>
<comment type="cofactor">
    <cofactor evidence="3">
        <name>Mg(2+)</name>
        <dbReference type="ChEBI" id="CHEBI:18420"/>
    </cofactor>
</comment>
<dbReference type="GO" id="GO:0043137">
    <property type="term" value="P:DNA replication, removal of RNA primer"/>
    <property type="evidence" value="ECO:0007669"/>
    <property type="project" value="TreeGrafter"/>
</dbReference>
<keyword evidence="7 13" id="KW-0540">Nuclease</keyword>
<comment type="subcellular location">
    <subcellularLocation>
        <location evidence="4">Cytoplasm</location>
    </subcellularLocation>
</comment>
<comment type="cofactor">
    <cofactor evidence="2">
        <name>Mn(2+)</name>
        <dbReference type="ChEBI" id="CHEBI:29035"/>
    </cofactor>
</comment>
<dbReference type="CDD" id="cd07182">
    <property type="entry name" value="RNase_HII_bacteria_HII_like"/>
    <property type="match status" value="1"/>
</dbReference>
<dbReference type="GO" id="GO:0003723">
    <property type="term" value="F:RNA binding"/>
    <property type="evidence" value="ECO:0007669"/>
    <property type="project" value="UniProtKB-UniRule"/>
</dbReference>
<evidence type="ECO:0000256" key="1">
    <source>
        <dbReference type="ARBA" id="ARBA00000077"/>
    </source>
</evidence>
<comment type="caution">
    <text evidence="12">Lacks conserved residue(s) required for the propagation of feature annotation.</text>
</comment>
<evidence type="ECO:0000256" key="6">
    <source>
        <dbReference type="ARBA" id="ARBA00022490"/>
    </source>
</evidence>
<feature type="region of interest" description="Disordered" evidence="14">
    <location>
        <begin position="205"/>
        <end position="390"/>
    </location>
</feature>
<feature type="compositionally biased region" description="Basic and acidic residues" evidence="14">
    <location>
        <begin position="354"/>
        <end position="366"/>
    </location>
</feature>
<dbReference type="InterPro" id="IPR001352">
    <property type="entry name" value="RNase_HII/HIII"/>
</dbReference>
<dbReference type="GO" id="GO:0005737">
    <property type="term" value="C:cytoplasm"/>
    <property type="evidence" value="ECO:0007669"/>
    <property type="project" value="UniProtKB-SubCell"/>
</dbReference>
<keyword evidence="11" id="KW-0464">Manganese</keyword>
<evidence type="ECO:0000256" key="13">
    <source>
        <dbReference type="RuleBase" id="RU003515"/>
    </source>
</evidence>
<dbReference type="GO" id="GO:0032299">
    <property type="term" value="C:ribonuclease H2 complex"/>
    <property type="evidence" value="ECO:0007669"/>
    <property type="project" value="TreeGrafter"/>
</dbReference>
<dbReference type="AlphaFoldDB" id="A0A813E0K4"/>
<accession>A0A813E0K4</accession>
<comment type="caution">
    <text evidence="16">The sequence shown here is derived from an EMBL/GenBank/DDBJ whole genome shotgun (WGS) entry which is preliminary data.</text>
</comment>
<keyword evidence="6" id="KW-0963">Cytoplasm</keyword>
<feature type="compositionally biased region" description="Low complexity" evidence="14">
    <location>
        <begin position="232"/>
        <end position="283"/>
    </location>
</feature>
<keyword evidence="17" id="KW-1185">Reference proteome</keyword>